<name>A0AAP0G4J2_9ASPA</name>
<comment type="caution">
    <text evidence="3">The sequence shown here is derived from an EMBL/GenBank/DDBJ whole genome shotgun (WGS) entry which is preliminary data.</text>
</comment>
<dbReference type="InterPro" id="IPR027356">
    <property type="entry name" value="NPH3_dom"/>
</dbReference>
<evidence type="ECO:0000259" key="2">
    <source>
        <dbReference type="PROSITE" id="PS51649"/>
    </source>
</evidence>
<comment type="similarity">
    <text evidence="1">Belongs to the NPH3 family.</text>
</comment>
<keyword evidence="4" id="KW-1185">Reference proteome</keyword>
<dbReference type="PROSITE" id="PS51649">
    <property type="entry name" value="NPH3"/>
    <property type="match status" value="1"/>
</dbReference>
<dbReference type="AlphaFoldDB" id="A0AAP0G4J2"/>
<accession>A0AAP0G4J2</accession>
<proteinExistence type="inferred from homology"/>
<organism evidence="3 4">
    <name type="scientific">Platanthera zijinensis</name>
    <dbReference type="NCBI Taxonomy" id="2320716"/>
    <lineage>
        <taxon>Eukaryota</taxon>
        <taxon>Viridiplantae</taxon>
        <taxon>Streptophyta</taxon>
        <taxon>Embryophyta</taxon>
        <taxon>Tracheophyta</taxon>
        <taxon>Spermatophyta</taxon>
        <taxon>Magnoliopsida</taxon>
        <taxon>Liliopsida</taxon>
        <taxon>Asparagales</taxon>
        <taxon>Orchidaceae</taxon>
        <taxon>Orchidoideae</taxon>
        <taxon>Orchideae</taxon>
        <taxon>Orchidinae</taxon>
        <taxon>Platanthera</taxon>
    </lineage>
</organism>
<protein>
    <submittedName>
        <fullName evidence="3">BTB/POZ domain-containing protein</fullName>
    </submittedName>
</protein>
<evidence type="ECO:0000256" key="1">
    <source>
        <dbReference type="PROSITE-ProRule" id="PRU00982"/>
    </source>
</evidence>
<dbReference type="Proteomes" id="UP001418222">
    <property type="component" value="Unassembled WGS sequence"/>
</dbReference>
<sequence>MGALPQEVAVAGREANRRRTGRWDQLCPTVARHSRCQPRGGLHHSVHNRLNEEEKKKICSTINYEKLCLESCKHLTQSWKFPSKLKSQLQESNHFKSFNDDGRQSKEGDQIVLFAKKLDPIMGNEKLTTHLQGMHGRVLELEKTCRKMQNQMKKMMRSKITTSSTSFRSLPRLCS</sequence>
<evidence type="ECO:0000313" key="4">
    <source>
        <dbReference type="Proteomes" id="UP001418222"/>
    </source>
</evidence>
<feature type="domain" description="NPH3" evidence="2">
    <location>
        <begin position="1"/>
        <end position="96"/>
    </location>
</feature>
<gene>
    <name evidence="3" type="ORF">KSP39_PZI012494</name>
</gene>
<reference evidence="3 4" key="1">
    <citation type="journal article" date="2022" name="Nat. Plants">
        <title>Genomes of leafy and leafless Platanthera orchids illuminate the evolution of mycoheterotrophy.</title>
        <authorList>
            <person name="Li M.H."/>
            <person name="Liu K.W."/>
            <person name="Li Z."/>
            <person name="Lu H.C."/>
            <person name="Ye Q.L."/>
            <person name="Zhang D."/>
            <person name="Wang J.Y."/>
            <person name="Li Y.F."/>
            <person name="Zhong Z.M."/>
            <person name="Liu X."/>
            <person name="Yu X."/>
            <person name="Liu D.K."/>
            <person name="Tu X.D."/>
            <person name="Liu B."/>
            <person name="Hao Y."/>
            <person name="Liao X.Y."/>
            <person name="Jiang Y.T."/>
            <person name="Sun W.H."/>
            <person name="Chen J."/>
            <person name="Chen Y.Q."/>
            <person name="Ai Y."/>
            <person name="Zhai J.W."/>
            <person name="Wu S.S."/>
            <person name="Zhou Z."/>
            <person name="Hsiao Y.Y."/>
            <person name="Wu W.L."/>
            <person name="Chen Y.Y."/>
            <person name="Lin Y.F."/>
            <person name="Hsu J.L."/>
            <person name="Li C.Y."/>
            <person name="Wang Z.W."/>
            <person name="Zhao X."/>
            <person name="Zhong W.Y."/>
            <person name="Ma X.K."/>
            <person name="Ma L."/>
            <person name="Huang J."/>
            <person name="Chen G.Z."/>
            <person name="Huang M.Z."/>
            <person name="Huang L."/>
            <person name="Peng D.H."/>
            <person name="Luo Y.B."/>
            <person name="Zou S.Q."/>
            <person name="Chen S.P."/>
            <person name="Lan S."/>
            <person name="Tsai W.C."/>
            <person name="Van de Peer Y."/>
            <person name="Liu Z.J."/>
        </authorList>
    </citation>
    <scope>NUCLEOTIDE SEQUENCE [LARGE SCALE GENOMIC DNA]</scope>
    <source>
        <strain evidence="3">Lor287</strain>
    </source>
</reference>
<dbReference type="EMBL" id="JBBWWQ010000010">
    <property type="protein sequence ID" value="KAK8936613.1"/>
    <property type="molecule type" value="Genomic_DNA"/>
</dbReference>
<evidence type="ECO:0000313" key="3">
    <source>
        <dbReference type="EMBL" id="KAK8936613.1"/>
    </source>
</evidence>